<dbReference type="Proteomes" id="UP001500822">
    <property type="component" value="Unassembled WGS sequence"/>
</dbReference>
<name>A0ABP8ZEV1_9ACTN</name>
<dbReference type="PROSITE" id="PS51257">
    <property type="entry name" value="PROKAR_LIPOPROTEIN"/>
    <property type="match status" value="1"/>
</dbReference>
<organism evidence="2 3">
    <name type="scientific">Gordonia alkaliphila</name>
    <dbReference type="NCBI Taxonomy" id="1053547"/>
    <lineage>
        <taxon>Bacteria</taxon>
        <taxon>Bacillati</taxon>
        <taxon>Actinomycetota</taxon>
        <taxon>Actinomycetes</taxon>
        <taxon>Mycobacteriales</taxon>
        <taxon>Gordoniaceae</taxon>
        <taxon>Gordonia</taxon>
    </lineage>
</organism>
<dbReference type="EMBL" id="BAABIE010000014">
    <property type="protein sequence ID" value="GAA4754928.1"/>
    <property type="molecule type" value="Genomic_DNA"/>
</dbReference>
<comment type="caution">
    <text evidence="2">The sequence shown here is derived from an EMBL/GenBank/DDBJ whole genome shotgun (WGS) entry which is preliminary data.</text>
</comment>
<dbReference type="Pfam" id="PF21172">
    <property type="entry name" value="CueP"/>
    <property type="match status" value="1"/>
</dbReference>
<evidence type="ECO:0000256" key="1">
    <source>
        <dbReference type="SAM" id="SignalP"/>
    </source>
</evidence>
<proteinExistence type="predicted"/>
<dbReference type="InterPro" id="IPR047808">
    <property type="entry name" value="CueP-like"/>
</dbReference>
<feature type="chain" id="PRO_5045751595" evidence="1">
    <location>
        <begin position="37"/>
        <end position="205"/>
    </location>
</feature>
<gene>
    <name evidence="2" type="ORF">GCM10023217_28220</name>
</gene>
<sequence>MSPIPRSPKRLLATLVAAVALTVALVGCGSSDTDTAAPSSAPSTETFLAEHGLAGLDAQEIIDKLDATPVTERPTDLMASVRPTALVLSDGGQEVTLPLPADTFYVSFAPYVTQTHECHFHSLTTCLGELRSTPITVKAIDDRTGTVLVDRQQQTFDNGFAGLWLPKNIDATLTVSGEGRTASQAISTRGLDDATCLTTLHLVSA</sequence>
<accession>A0ABP8ZEV1</accession>
<dbReference type="Gene3D" id="2.60.40.3700">
    <property type="match status" value="1"/>
</dbReference>
<feature type="signal peptide" evidence="1">
    <location>
        <begin position="1"/>
        <end position="36"/>
    </location>
</feature>
<dbReference type="NCBIfam" id="NF038094">
    <property type="entry name" value="CueP_fam"/>
    <property type="match status" value="1"/>
</dbReference>
<evidence type="ECO:0000313" key="2">
    <source>
        <dbReference type="EMBL" id="GAA4754928.1"/>
    </source>
</evidence>
<evidence type="ECO:0000313" key="3">
    <source>
        <dbReference type="Proteomes" id="UP001500822"/>
    </source>
</evidence>
<reference evidence="3" key="1">
    <citation type="journal article" date="2019" name="Int. J. Syst. Evol. Microbiol.">
        <title>The Global Catalogue of Microorganisms (GCM) 10K type strain sequencing project: providing services to taxonomists for standard genome sequencing and annotation.</title>
        <authorList>
            <consortium name="The Broad Institute Genomics Platform"/>
            <consortium name="The Broad Institute Genome Sequencing Center for Infectious Disease"/>
            <person name="Wu L."/>
            <person name="Ma J."/>
        </authorList>
    </citation>
    <scope>NUCLEOTIDE SEQUENCE [LARGE SCALE GENOMIC DNA]</scope>
    <source>
        <strain evidence="3">JCM 18077</strain>
    </source>
</reference>
<keyword evidence="3" id="KW-1185">Reference proteome</keyword>
<protein>
    <submittedName>
        <fullName evidence="2">CueP family metal-binding protein</fullName>
    </submittedName>
</protein>
<keyword evidence="1" id="KW-0732">Signal</keyword>